<dbReference type="Gene3D" id="3.20.20.60">
    <property type="entry name" value="Phosphoenolpyruvate-binding domains"/>
    <property type="match status" value="1"/>
</dbReference>
<reference evidence="1" key="1">
    <citation type="submission" date="2022-09" db="EMBL/GenBank/DDBJ databases">
        <title>Haloadaptaus new haloarchaeum isolated from saline soil.</title>
        <authorList>
            <person name="Duran-Viseras A."/>
            <person name="Sanchez-Porro C."/>
            <person name="Ventosa A."/>
        </authorList>
    </citation>
    <scope>NUCLEOTIDE SEQUENCE</scope>
    <source>
        <strain evidence="1">F3-133</strain>
    </source>
</reference>
<name>A0A9Q4C6K4_9EURY</name>
<dbReference type="GO" id="GO:0016833">
    <property type="term" value="F:oxo-acid-lyase activity"/>
    <property type="evidence" value="ECO:0007669"/>
    <property type="project" value="UniProtKB-ARBA"/>
</dbReference>
<protein>
    <submittedName>
        <fullName evidence="1">Oxaloacetate decarboxylase</fullName>
    </submittedName>
</protein>
<dbReference type="AlphaFoldDB" id="A0A9Q4C6K4"/>
<dbReference type="Pfam" id="PF13714">
    <property type="entry name" value="PEP_mutase"/>
    <property type="match status" value="1"/>
</dbReference>
<proteinExistence type="predicted"/>
<dbReference type="InterPro" id="IPR015813">
    <property type="entry name" value="Pyrv/PenolPyrv_kinase-like_dom"/>
</dbReference>
<organism evidence="1 2">
    <name type="scientific">Halorutilus salinus</name>
    <dbReference type="NCBI Taxonomy" id="2487751"/>
    <lineage>
        <taxon>Archaea</taxon>
        <taxon>Methanobacteriati</taxon>
        <taxon>Methanobacteriota</taxon>
        <taxon>Stenosarchaea group</taxon>
        <taxon>Halobacteria</taxon>
        <taxon>Halorutilales</taxon>
        <taxon>Halorutilaceae</taxon>
        <taxon>Halorutilus</taxon>
    </lineage>
</organism>
<dbReference type="PANTHER" id="PTHR42905">
    <property type="entry name" value="PHOSPHOENOLPYRUVATE CARBOXYLASE"/>
    <property type="match status" value="1"/>
</dbReference>
<accession>A0A9Q4C6K4</accession>
<dbReference type="InterPro" id="IPR018523">
    <property type="entry name" value="Isocitrate_lyase_ph_CS"/>
</dbReference>
<evidence type="ECO:0000313" key="1">
    <source>
        <dbReference type="EMBL" id="MCX2819211.1"/>
    </source>
</evidence>
<evidence type="ECO:0000313" key="2">
    <source>
        <dbReference type="Proteomes" id="UP001149411"/>
    </source>
</evidence>
<gene>
    <name evidence="1" type="ORF">EGH25_07575</name>
</gene>
<dbReference type="PANTHER" id="PTHR42905:SF5">
    <property type="entry name" value="CARBOXYVINYL-CARBOXYPHOSPHONATE PHOSPHORYLMUTASE, CHLOROPLASTIC"/>
    <property type="match status" value="1"/>
</dbReference>
<dbReference type="CDD" id="cd00377">
    <property type="entry name" value="ICL_PEPM"/>
    <property type="match status" value="1"/>
</dbReference>
<sequence length="290" mass="31148">MTDAGTRLRENVDSDDITVLPGAFDALSARLASERFDAVFTSGFGLSASTLGLPDLGFLDRTANVDRVDDIVKACDAPVVADADTGYGSALNVRRTVGDMIDAGAGGVIIEDQVAPKRCGHMDEKRVVGDDEARTRIRAAVDARDEADSDLVIVGRTDAREPQGMGSAVERGRALEEAGADVIFVEAPESREELERTATAFEAPTFANMIEGGKTPYMSYDEVEALGFDVVVYPLSSLLAYTRAVRDTYDALADEGETSSVGKLSFNEYDDLIGADEYRETAKEYAETNK</sequence>
<dbReference type="InterPro" id="IPR039556">
    <property type="entry name" value="ICL/PEPM"/>
</dbReference>
<dbReference type="SUPFAM" id="SSF51621">
    <property type="entry name" value="Phosphoenolpyruvate/pyruvate domain"/>
    <property type="match status" value="1"/>
</dbReference>
<dbReference type="PROSITE" id="PS00161">
    <property type="entry name" value="ISOCITRATE_LYASE"/>
    <property type="match status" value="1"/>
</dbReference>
<dbReference type="EMBL" id="RKLV01000006">
    <property type="protein sequence ID" value="MCX2819211.1"/>
    <property type="molecule type" value="Genomic_DNA"/>
</dbReference>
<dbReference type="Proteomes" id="UP001149411">
    <property type="component" value="Unassembled WGS sequence"/>
</dbReference>
<comment type="caution">
    <text evidence="1">The sequence shown here is derived from an EMBL/GenBank/DDBJ whole genome shotgun (WGS) entry which is preliminary data.</text>
</comment>
<dbReference type="InterPro" id="IPR040442">
    <property type="entry name" value="Pyrv_kinase-like_dom_sf"/>
</dbReference>
<dbReference type="RefSeq" id="WP_266087281.1">
    <property type="nucleotide sequence ID" value="NZ_RKLV01000006.1"/>
</dbReference>
<keyword evidence="2" id="KW-1185">Reference proteome</keyword>